<reference evidence="4" key="1">
    <citation type="submission" date="2023-06" db="EMBL/GenBank/DDBJ databases">
        <title>Genome-scale phylogeny and comparative genomics of the fungal order Sordariales.</title>
        <authorList>
            <consortium name="Lawrence Berkeley National Laboratory"/>
            <person name="Hensen N."/>
            <person name="Bonometti L."/>
            <person name="Westerberg I."/>
            <person name="Brannstrom I.O."/>
            <person name="Guillou S."/>
            <person name="Cros-Aarteil S."/>
            <person name="Calhoun S."/>
            <person name="Haridas S."/>
            <person name="Kuo A."/>
            <person name="Mondo S."/>
            <person name="Pangilinan J."/>
            <person name="Riley R."/>
            <person name="Labutti K."/>
            <person name="Andreopoulos B."/>
            <person name="Lipzen A."/>
            <person name="Chen C."/>
            <person name="Yanf M."/>
            <person name="Daum C."/>
            <person name="Ng V."/>
            <person name="Clum A."/>
            <person name="Steindorff A."/>
            <person name="Ohm R."/>
            <person name="Martin F."/>
            <person name="Silar P."/>
            <person name="Natvig D."/>
            <person name="Lalanne C."/>
            <person name="Gautier V."/>
            <person name="Ament-Velasquez S.L."/>
            <person name="Kruys A."/>
            <person name="Hutchinson M.I."/>
            <person name="Powell A.J."/>
            <person name="Barry K."/>
            <person name="Miller A.N."/>
            <person name="Grigoriev I.V."/>
            <person name="Debuchy R."/>
            <person name="Gladieux P."/>
            <person name="Thoren M.H."/>
            <person name="Johannesson H."/>
        </authorList>
    </citation>
    <scope>NUCLEOTIDE SEQUENCE</scope>
    <source>
        <strain evidence="4">PSN4</strain>
    </source>
</reference>
<dbReference type="Gene3D" id="2.60.300.12">
    <property type="entry name" value="HesB-like domain"/>
    <property type="match status" value="1"/>
</dbReference>
<keyword evidence="5" id="KW-1185">Reference proteome</keyword>
<dbReference type="GO" id="GO:0005739">
    <property type="term" value="C:mitochondrion"/>
    <property type="evidence" value="ECO:0007669"/>
    <property type="project" value="TreeGrafter"/>
</dbReference>
<evidence type="ECO:0000256" key="1">
    <source>
        <dbReference type="ARBA" id="ARBA00006718"/>
    </source>
</evidence>
<comment type="similarity">
    <text evidence="1">Belongs to the HesB/IscA family.</text>
</comment>
<dbReference type="SUPFAM" id="SSF50370">
    <property type="entry name" value="Ricin B-like lectins"/>
    <property type="match status" value="2"/>
</dbReference>
<evidence type="ECO:0000256" key="3">
    <source>
        <dbReference type="SAM" id="SignalP"/>
    </source>
</evidence>
<sequence>MPFTLSFLLAWAAVAVANPFVPRAVTSLNEEATAEAQRRDDSATRAFSNVQIKTSDGRCLFVDKLSGDFRANLTPIQVAACGSTQGQGWDIITKGTHISGSNVMLIVSTLTQACFNFDPRRAAGNQVLLFSCGGRADGGGAVTDSQLFSFDGSAGPLSIKPQNQAGSCFAVKGNVVDIATCKNGDASQQFTFGGASTGSSGAGAGNNAAAQTNGSGAESTGAETSKATKTRSRQTKSSKATSAAAETSVLEPDVGLGAALPDATDGSSSTTTSAAATGTTSASGFISKSKTKSRTKSGAVAATESAKAATTTATSAATTSATAAATNGILTANPTAPVPVSRAGGTLQPSAAAEANKRDATATRAFSDVSIRAPNGQCLFIDPTAGDFRQNLIPVSLVDCAGSPNEKWDIITAGVHNKPGSTPATLVVSTLTQGCISFDGRRQTGDTVTLFSCGGRADGSGETNNGQQFPYIGQLSFAFAPLSERNATCILPGNGRLESGPCPTDGSQLFSIFPYMRRPITAATPAQPILDLLLPLRTAPRRAHHLAAGDSLRRPNLALQARTLPARPAAVSAPYRREFSSSSARRATHAIFNPQVDEDGKEMMLEITQRAAKRLSEIMSKDSNPNLALRIQVESGGCHGFQYLMKLVNLPPALPTEDAPALSEDSNAAIRPDDTIFTYAPDGNPNAAGLDSPKIILDTPSLELLKGSKVDFTMELIGSQFKIVDNPLATSSCGCGTSFDIKI</sequence>
<dbReference type="Proteomes" id="UP001239445">
    <property type="component" value="Unassembled WGS sequence"/>
</dbReference>
<keyword evidence="3" id="KW-0732">Signal</keyword>
<accession>A0AAJ0B0D0</accession>
<feature type="chain" id="PRO_5042470501" evidence="3">
    <location>
        <begin position="18"/>
        <end position="743"/>
    </location>
</feature>
<dbReference type="PANTHER" id="PTHR43011">
    <property type="entry name" value="IRON-SULFUR CLUSTER ASSEMBLY 2 HOMOLOG, MITOCHONDRIAL"/>
    <property type="match status" value="1"/>
</dbReference>
<comment type="caution">
    <text evidence="4">The sequence shown here is derived from an EMBL/GenBank/DDBJ whole genome shotgun (WGS) entry which is preliminary data.</text>
</comment>
<feature type="region of interest" description="Disordered" evidence="2">
    <location>
        <begin position="197"/>
        <end position="314"/>
    </location>
</feature>
<gene>
    <name evidence="4" type="ORF">QBC47DRAFT_455819</name>
</gene>
<dbReference type="EMBL" id="MU839860">
    <property type="protein sequence ID" value="KAK1749364.1"/>
    <property type="molecule type" value="Genomic_DNA"/>
</dbReference>
<protein>
    <submittedName>
        <fullName evidence="4">Iron-sulfur protein</fullName>
    </submittedName>
</protein>
<feature type="compositionally biased region" description="Low complexity" evidence="2">
    <location>
        <begin position="296"/>
        <end position="314"/>
    </location>
</feature>
<dbReference type="SUPFAM" id="SSF89360">
    <property type="entry name" value="HesB-like domain"/>
    <property type="match status" value="1"/>
</dbReference>
<dbReference type="GO" id="GO:0051537">
    <property type="term" value="F:2 iron, 2 sulfur cluster binding"/>
    <property type="evidence" value="ECO:0007669"/>
    <property type="project" value="TreeGrafter"/>
</dbReference>
<dbReference type="Gene3D" id="2.80.10.50">
    <property type="match status" value="2"/>
</dbReference>
<feature type="compositionally biased region" description="Low complexity" evidence="2">
    <location>
        <begin position="197"/>
        <end position="217"/>
    </location>
</feature>
<evidence type="ECO:0000313" key="5">
    <source>
        <dbReference type="Proteomes" id="UP001239445"/>
    </source>
</evidence>
<dbReference type="PROSITE" id="PS50231">
    <property type="entry name" value="RICIN_B_LECTIN"/>
    <property type="match status" value="2"/>
</dbReference>
<feature type="signal peptide" evidence="3">
    <location>
        <begin position="1"/>
        <end position="17"/>
    </location>
</feature>
<dbReference type="CDD" id="cd00161">
    <property type="entry name" value="beta-trefoil_Ricin-like"/>
    <property type="match status" value="1"/>
</dbReference>
<evidence type="ECO:0000256" key="2">
    <source>
        <dbReference type="SAM" id="MobiDB-lite"/>
    </source>
</evidence>
<name>A0AAJ0B0D0_9PEZI</name>
<feature type="compositionally biased region" description="Low complexity" evidence="2">
    <location>
        <begin position="262"/>
        <end position="288"/>
    </location>
</feature>
<evidence type="ECO:0000313" key="4">
    <source>
        <dbReference type="EMBL" id="KAK1749364.1"/>
    </source>
</evidence>
<organism evidence="4 5">
    <name type="scientific">Echria macrotheca</name>
    <dbReference type="NCBI Taxonomy" id="438768"/>
    <lineage>
        <taxon>Eukaryota</taxon>
        <taxon>Fungi</taxon>
        <taxon>Dikarya</taxon>
        <taxon>Ascomycota</taxon>
        <taxon>Pezizomycotina</taxon>
        <taxon>Sordariomycetes</taxon>
        <taxon>Sordariomycetidae</taxon>
        <taxon>Sordariales</taxon>
        <taxon>Schizotheciaceae</taxon>
        <taxon>Echria</taxon>
    </lineage>
</organism>
<dbReference type="GO" id="GO:0005506">
    <property type="term" value="F:iron ion binding"/>
    <property type="evidence" value="ECO:0007669"/>
    <property type="project" value="TreeGrafter"/>
</dbReference>
<dbReference type="AlphaFoldDB" id="A0AAJ0B0D0"/>
<dbReference type="GO" id="GO:0051539">
    <property type="term" value="F:4 iron, 4 sulfur cluster binding"/>
    <property type="evidence" value="ECO:0007669"/>
    <property type="project" value="TreeGrafter"/>
</dbReference>
<dbReference type="PANTHER" id="PTHR43011:SF1">
    <property type="entry name" value="IRON-SULFUR CLUSTER ASSEMBLY 2 HOMOLOG, MITOCHONDRIAL"/>
    <property type="match status" value="1"/>
</dbReference>
<proteinExistence type="inferred from homology"/>
<dbReference type="InterPro" id="IPR035992">
    <property type="entry name" value="Ricin_B-like_lectins"/>
</dbReference>
<dbReference type="InterPro" id="IPR035903">
    <property type="entry name" value="HesB-like_dom_sf"/>
</dbReference>
<dbReference type="GO" id="GO:0016226">
    <property type="term" value="P:iron-sulfur cluster assembly"/>
    <property type="evidence" value="ECO:0007669"/>
    <property type="project" value="TreeGrafter"/>
</dbReference>